<keyword evidence="6" id="KW-1185">Reference proteome</keyword>
<evidence type="ECO:0000256" key="4">
    <source>
        <dbReference type="ARBA" id="ARBA00023186"/>
    </source>
</evidence>
<comment type="caution">
    <text evidence="5">The sequence shown here is derived from an EMBL/GenBank/DDBJ whole genome shotgun (WGS) entry which is preliminary data.</text>
</comment>
<comment type="subcellular location">
    <subcellularLocation>
        <location evidence="1">Cytoplasm</location>
    </subcellularLocation>
</comment>
<dbReference type="Proteomes" id="UP000586827">
    <property type="component" value="Unassembled WGS sequence"/>
</dbReference>
<reference evidence="5 6" key="1">
    <citation type="submission" date="2020-05" db="EMBL/GenBank/DDBJ databases">
        <title>MicrobeNet Type strains.</title>
        <authorList>
            <person name="Nicholson A.C."/>
        </authorList>
    </citation>
    <scope>NUCLEOTIDE SEQUENCE [LARGE SCALE GENOMIC DNA]</scope>
    <source>
        <strain evidence="5 6">JCM 3224</strain>
    </source>
</reference>
<evidence type="ECO:0000256" key="3">
    <source>
        <dbReference type="ARBA" id="ARBA00022490"/>
    </source>
</evidence>
<keyword evidence="3" id="KW-0963">Cytoplasm</keyword>
<name>A0A849C7R6_9NOCA</name>
<dbReference type="RefSeq" id="WP_067521826.1">
    <property type="nucleotide sequence ID" value="NZ_JABELX010000011.1"/>
</dbReference>
<dbReference type="EMBL" id="JABELX010000011">
    <property type="protein sequence ID" value="NNH73826.1"/>
    <property type="molecule type" value="Genomic_DNA"/>
</dbReference>
<protein>
    <submittedName>
        <fullName evidence="5">ESX secretion-associated protein EspG</fullName>
    </submittedName>
</protein>
<evidence type="ECO:0000256" key="2">
    <source>
        <dbReference type="ARBA" id="ARBA00006411"/>
    </source>
</evidence>
<sequence length="263" mass="28753">MNRTWTFTDLEFVVLWENLTGELLPPPFTVTSTIPLYYDYLREKRETSERLRTTLRGSFDHVLTSIARPDLRITVNGWDTDDSGGADGRLRILAARAGSHGYVVRQLPGDTPDDSDGFTITACDPLALADTIVAALPDTAPGSPAEIPLATPGSGNDDVDQLLQKSPTAAEYGSLVSVRSARFFRVQPAMMGAIDVVQGSSVFGPRGITRRRLEWRDLPGHGRYAIRHAGPWRALGVDATKFTSMINICVADIIRAIKDERGA</sequence>
<dbReference type="InterPro" id="IPR025734">
    <property type="entry name" value="EspG"/>
</dbReference>
<evidence type="ECO:0000313" key="6">
    <source>
        <dbReference type="Proteomes" id="UP000586827"/>
    </source>
</evidence>
<comment type="similarity">
    <text evidence="2">Belongs to the EspG family.</text>
</comment>
<dbReference type="Pfam" id="PF14011">
    <property type="entry name" value="ESX-1_EspG"/>
    <property type="match status" value="1"/>
</dbReference>
<evidence type="ECO:0000313" key="5">
    <source>
        <dbReference type="EMBL" id="NNH73826.1"/>
    </source>
</evidence>
<keyword evidence="4" id="KW-0143">Chaperone</keyword>
<accession>A0A849C7R6</accession>
<evidence type="ECO:0000256" key="1">
    <source>
        <dbReference type="ARBA" id="ARBA00004496"/>
    </source>
</evidence>
<gene>
    <name evidence="5" type="ORF">HLB23_28905</name>
</gene>
<dbReference type="AlphaFoldDB" id="A0A849C7R6"/>
<organism evidence="5 6">
    <name type="scientific">Nocardia uniformis</name>
    <dbReference type="NCBI Taxonomy" id="53432"/>
    <lineage>
        <taxon>Bacteria</taxon>
        <taxon>Bacillati</taxon>
        <taxon>Actinomycetota</taxon>
        <taxon>Actinomycetes</taxon>
        <taxon>Mycobacteriales</taxon>
        <taxon>Nocardiaceae</taxon>
        <taxon>Nocardia</taxon>
    </lineage>
</organism>
<proteinExistence type="inferred from homology"/>